<gene>
    <name evidence="2" type="ORF">NAG76_11560</name>
</gene>
<dbReference type="InterPro" id="IPR036953">
    <property type="entry name" value="GreA/GreB_C_sf"/>
</dbReference>
<dbReference type="EMBL" id="CP097899">
    <property type="protein sequence ID" value="URN92538.1"/>
    <property type="molecule type" value="Genomic_DNA"/>
</dbReference>
<dbReference type="Proteomes" id="UP001056756">
    <property type="component" value="Chromosome"/>
</dbReference>
<accession>A0A9J6Z8Z0</accession>
<dbReference type="InterPro" id="IPR001437">
    <property type="entry name" value="Tscrpt_elong_fac_GreA/B_C"/>
</dbReference>
<dbReference type="Pfam" id="PF01272">
    <property type="entry name" value="GreA_GreB"/>
    <property type="match status" value="1"/>
</dbReference>
<dbReference type="Gene3D" id="3.10.50.30">
    <property type="entry name" value="Transcription elongation factor, GreA/GreB, C-terminal domain"/>
    <property type="match status" value="1"/>
</dbReference>
<sequence>MNHSVEWKVQLHHYEEQLVIIEELRSKQLEKYILKQHGLTKELEQLLESYMQEIKRRLTLHNAPEEQLVMLNTNVEIEYVEDGFIDTYSIVAPDEIDPEQGKISLLSPVGSQLLLAPLHKQMELSTPAGTMTIRVISIKEQLT</sequence>
<proteinExistence type="predicted"/>
<dbReference type="GO" id="GO:0003677">
    <property type="term" value="F:DNA binding"/>
    <property type="evidence" value="ECO:0007669"/>
    <property type="project" value="InterPro"/>
</dbReference>
<feature type="domain" description="Transcription elongation factor GreA/GreB C-terminal" evidence="1">
    <location>
        <begin position="67"/>
        <end position="139"/>
    </location>
</feature>
<evidence type="ECO:0000313" key="2">
    <source>
        <dbReference type="EMBL" id="URN92538.1"/>
    </source>
</evidence>
<keyword evidence="2" id="KW-0648">Protein biosynthesis</keyword>
<dbReference type="SUPFAM" id="SSF54534">
    <property type="entry name" value="FKBP-like"/>
    <property type="match status" value="1"/>
</dbReference>
<protein>
    <submittedName>
        <fullName evidence="2">GreA/GreB family elongation factor</fullName>
    </submittedName>
</protein>
<evidence type="ECO:0000259" key="1">
    <source>
        <dbReference type="Pfam" id="PF01272"/>
    </source>
</evidence>
<name>A0A9J6Z8Z0_9BACL</name>
<dbReference type="AlphaFoldDB" id="A0A9J6Z8Z0"/>
<dbReference type="GO" id="GO:0032784">
    <property type="term" value="P:regulation of DNA-templated transcription elongation"/>
    <property type="evidence" value="ECO:0007669"/>
    <property type="project" value="InterPro"/>
</dbReference>
<evidence type="ECO:0000313" key="3">
    <source>
        <dbReference type="Proteomes" id="UP001056756"/>
    </source>
</evidence>
<reference evidence="2" key="1">
    <citation type="submission" date="2022-05" db="EMBL/GenBank/DDBJ databases">
        <title>Novel bacterial taxa in a minimal lignocellulolytic consortium and its capacity to transform plastics disclosed by genome-resolved metagenomics.</title>
        <authorList>
            <person name="Rodriguez C.A.D."/>
            <person name="Diaz-Garcia L."/>
            <person name="Herrera K."/>
            <person name="Tarazona N.A."/>
            <person name="Sproer C."/>
            <person name="Overmann J."/>
            <person name="Jimenez D.J."/>
        </authorList>
    </citation>
    <scope>NUCLEOTIDE SEQUENCE</scope>
    <source>
        <strain evidence="2">MAG5</strain>
    </source>
</reference>
<organism evidence="2 3">
    <name type="scientific">Candidatus Pristimantibacillus lignocellulolyticus</name>
    <dbReference type="NCBI Taxonomy" id="2994561"/>
    <lineage>
        <taxon>Bacteria</taxon>
        <taxon>Bacillati</taxon>
        <taxon>Bacillota</taxon>
        <taxon>Bacilli</taxon>
        <taxon>Bacillales</taxon>
        <taxon>Paenibacillaceae</taxon>
        <taxon>Candidatus Pristimantibacillus</taxon>
    </lineage>
</organism>
<dbReference type="KEGG" id="plig:NAG76_11560"/>
<dbReference type="GO" id="GO:0003746">
    <property type="term" value="F:translation elongation factor activity"/>
    <property type="evidence" value="ECO:0007669"/>
    <property type="project" value="UniProtKB-KW"/>
</dbReference>
<keyword evidence="2" id="KW-0251">Elongation factor</keyword>